<dbReference type="InterPro" id="IPR017452">
    <property type="entry name" value="GPCR_Rhodpsn_7TM"/>
</dbReference>
<dbReference type="PANTHER" id="PTHR45695">
    <property type="entry name" value="LEUCOKININ RECEPTOR-RELATED"/>
    <property type="match status" value="1"/>
</dbReference>
<feature type="non-terminal residue" evidence="10">
    <location>
        <position position="126"/>
    </location>
</feature>
<dbReference type="eggNOG" id="KOG3656">
    <property type="taxonomic scope" value="Eukaryota"/>
</dbReference>
<dbReference type="Proteomes" id="UP000001593">
    <property type="component" value="Unassembled WGS sequence"/>
</dbReference>
<dbReference type="AlphaFoldDB" id="A7RF58"/>
<keyword evidence="4" id="KW-0297">G-protein coupled receptor</keyword>
<keyword evidence="11" id="KW-1185">Reference proteome</keyword>
<protein>
    <recommendedName>
        <fullName evidence="9">G-protein coupled receptors family 1 profile domain-containing protein</fullName>
    </recommendedName>
</protein>
<dbReference type="InterPro" id="IPR000276">
    <property type="entry name" value="GPCR_Rhodpsn"/>
</dbReference>
<evidence type="ECO:0000256" key="8">
    <source>
        <dbReference type="SAM" id="Phobius"/>
    </source>
</evidence>
<dbReference type="Pfam" id="PF00001">
    <property type="entry name" value="7tm_1"/>
    <property type="match status" value="1"/>
</dbReference>
<accession>A7RF58</accession>
<comment type="subcellular location">
    <subcellularLocation>
        <location evidence="1">Membrane</location>
        <topology evidence="1">Multi-pass membrane protein</topology>
    </subcellularLocation>
</comment>
<dbReference type="FunFam" id="1.20.1070.10:FF:001062">
    <property type="entry name" value="Predicted protein"/>
    <property type="match status" value="1"/>
</dbReference>
<keyword evidence="2 8" id="KW-0812">Transmembrane</keyword>
<dbReference type="OMA" id="FRDYGIM"/>
<dbReference type="InParanoid" id="A7RF58"/>
<dbReference type="STRING" id="45351.A7RF58"/>
<evidence type="ECO:0000256" key="7">
    <source>
        <dbReference type="ARBA" id="ARBA00023224"/>
    </source>
</evidence>
<evidence type="ECO:0000256" key="5">
    <source>
        <dbReference type="ARBA" id="ARBA00023136"/>
    </source>
</evidence>
<feature type="transmembrane region" description="Helical" evidence="8">
    <location>
        <begin position="6"/>
        <end position="24"/>
    </location>
</feature>
<organism evidence="10 11">
    <name type="scientific">Nematostella vectensis</name>
    <name type="common">Starlet sea anemone</name>
    <dbReference type="NCBI Taxonomy" id="45351"/>
    <lineage>
        <taxon>Eukaryota</taxon>
        <taxon>Metazoa</taxon>
        <taxon>Cnidaria</taxon>
        <taxon>Anthozoa</taxon>
        <taxon>Hexacorallia</taxon>
        <taxon>Actiniaria</taxon>
        <taxon>Edwardsiidae</taxon>
        <taxon>Nematostella</taxon>
    </lineage>
</organism>
<evidence type="ECO:0000256" key="4">
    <source>
        <dbReference type="ARBA" id="ARBA00023040"/>
    </source>
</evidence>
<dbReference type="SUPFAM" id="SSF81321">
    <property type="entry name" value="Family A G protein-coupled receptor-like"/>
    <property type="match status" value="1"/>
</dbReference>
<keyword evidence="6" id="KW-0675">Receptor</keyword>
<dbReference type="PhylomeDB" id="A7RF58"/>
<keyword evidence="3 8" id="KW-1133">Transmembrane helix</keyword>
<dbReference type="GO" id="GO:0032870">
    <property type="term" value="P:cellular response to hormone stimulus"/>
    <property type="evidence" value="ECO:0000318"/>
    <property type="project" value="GO_Central"/>
</dbReference>
<feature type="non-terminal residue" evidence="10">
    <location>
        <position position="1"/>
    </location>
</feature>
<proteinExistence type="predicted"/>
<feature type="transmembrane region" description="Helical" evidence="8">
    <location>
        <begin position="36"/>
        <end position="62"/>
    </location>
</feature>
<dbReference type="GO" id="GO:0004930">
    <property type="term" value="F:G protein-coupled receptor activity"/>
    <property type="evidence" value="ECO:0000318"/>
    <property type="project" value="GO_Central"/>
</dbReference>
<feature type="transmembrane region" description="Helical" evidence="8">
    <location>
        <begin position="82"/>
        <end position="105"/>
    </location>
</feature>
<name>A7RF58_NEMVE</name>
<keyword evidence="7" id="KW-0807">Transducer</keyword>
<evidence type="ECO:0000313" key="11">
    <source>
        <dbReference type="Proteomes" id="UP000001593"/>
    </source>
</evidence>
<feature type="domain" description="G-protein coupled receptors family 1 profile" evidence="9">
    <location>
        <begin position="15"/>
        <end position="126"/>
    </location>
</feature>
<dbReference type="GO" id="GO:0007186">
    <property type="term" value="P:G protein-coupled receptor signaling pathway"/>
    <property type="evidence" value="ECO:0000318"/>
    <property type="project" value="GO_Central"/>
</dbReference>
<sequence length="126" mass="14463">IITGFFLTFLASFVGNFAVCYLLTRARHLKNCTSFSILNLCIADLLITVTCIPLLTVDLYIADEWLFGAFMCKTVTFLQNTVLDASVLILLTISIEKFTVVCFPIQSRFYRKWFRYIVGVCWFVAF</sequence>
<evidence type="ECO:0000259" key="9">
    <source>
        <dbReference type="PROSITE" id="PS50262"/>
    </source>
</evidence>
<dbReference type="EMBL" id="DS469507">
    <property type="protein sequence ID" value="EDO50039.1"/>
    <property type="molecule type" value="Genomic_DNA"/>
</dbReference>
<dbReference type="PRINTS" id="PR00237">
    <property type="entry name" value="GPCRRHODOPSN"/>
</dbReference>
<dbReference type="GO" id="GO:0005886">
    <property type="term" value="C:plasma membrane"/>
    <property type="evidence" value="ECO:0000318"/>
    <property type="project" value="GO_Central"/>
</dbReference>
<dbReference type="PANTHER" id="PTHR45695:SF9">
    <property type="entry name" value="LEUCOKININ RECEPTOR"/>
    <property type="match status" value="1"/>
</dbReference>
<evidence type="ECO:0000256" key="1">
    <source>
        <dbReference type="ARBA" id="ARBA00004141"/>
    </source>
</evidence>
<reference evidence="10 11" key="1">
    <citation type="journal article" date="2007" name="Science">
        <title>Sea anemone genome reveals ancestral eumetazoan gene repertoire and genomic organization.</title>
        <authorList>
            <person name="Putnam N.H."/>
            <person name="Srivastava M."/>
            <person name="Hellsten U."/>
            <person name="Dirks B."/>
            <person name="Chapman J."/>
            <person name="Salamov A."/>
            <person name="Terry A."/>
            <person name="Shapiro H."/>
            <person name="Lindquist E."/>
            <person name="Kapitonov V.V."/>
            <person name="Jurka J."/>
            <person name="Genikhovich G."/>
            <person name="Grigoriev I.V."/>
            <person name="Lucas S.M."/>
            <person name="Steele R.E."/>
            <person name="Finnerty J.R."/>
            <person name="Technau U."/>
            <person name="Martindale M.Q."/>
            <person name="Rokhsar D.S."/>
        </authorList>
    </citation>
    <scope>NUCLEOTIDE SEQUENCE [LARGE SCALE GENOMIC DNA]</scope>
    <source>
        <strain evidence="11">CH2 X CH6</strain>
    </source>
</reference>
<evidence type="ECO:0000256" key="6">
    <source>
        <dbReference type="ARBA" id="ARBA00023170"/>
    </source>
</evidence>
<gene>
    <name evidence="10" type="ORF">NEMVEDRAFT_v1g38577</name>
</gene>
<keyword evidence="5 8" id="KW-0472">Membrane</keyword>
<dbReference type="PROSITE" id="PS50262">
    <property type="entry name" value="G_PROTEIN_RECEP_F1_2"/>
    <property type="match status" value="1"/>
</dbReference>
<evidence type="ECO:0000313" key="10">
    <source>
        <dbReference type="EMBL" id="EDO50039.1"/>
    </source>
</evidence>
<evidence type="ECO:0000256" key="2">
    <source>
        <dbReference type="ARBA" id="ARBA00022692"/>
    </source>
</evidence>
<dbReference type="HOGENOM" id="CLU_009579_29_6_1"/>
<evidence type="ECO:0000256" key="3">
    <source>
        <dbReference type="ARBA" id="ARBA00022989"/>
    </source>
</evidence>
<dbReference type="Gene3D" id="1.20.1070.10">
    <property type="entry name" value="Rhodopsin 7-helix transmembrane proteins"/>
    <property type="match status" value="1"/>
</dbReference>